<protein>
    <recommendedName>
        <fullName evidence="4">Transmembrane protein</fullName>
    </recommendedName>
</protein>
<evidence type="ECO:0000256" key="1">
    <source>
        <dbReference type="SAM" id="Phobius"/>
    </source>
</evidence>
<evidence type="ECO:0008006" key="4">
    <source>
        <dbReference type="Google" id="ProtNLM"/>
    </source>
</evidence>
<proteinExistence type="predicted"/>
<feature type="transmembrane region" description="Helical" evidence="1">
    <location>
        <begin position="42"/>
        <end position="66"/>
    </location>
</feature>
<keyword evidence="1" id="KW-0472">Membrane</keyword>
<keyword evidence="1" id="KW-0812">Transmembrane</keyword>
<sequence length="81" mass="8799">MKRNNDQNGLHGFFNGSSSGVLLHPYLTGGRWPPRPISKKKAAATTIITGIVILFISLFLVVLLLGGSIMDVVSTLENEIY</sequence>
<comment type="caution">
    <text evidence="2">The sequence shown here is derived from an EMBL/GenBank/DDBJ whole genome shotgun (WGS) entry which is preliminary data.</text>
</comment>
<accession>A0A2P5F2M8</accession>
<name>A0A2P5F2M8_TREOI</name>
<gene>
    <name evidence="2" type="ORF">TorRG33x02_121180</name>
</gene>
<keyword evidence="1" id="KW-1133">Transmembrane helix</keyword>
<dbReference type="AlphaFoldDB" id="A0A2P5F2M8"/>
<dbReference type="Proteomes" id="UP000237000">
    <property type="component" value="Unassembled WGS sequence"/>
</dbReference>
<organism evidence="2 3">
    <name type="scientific">Trema orientale</name>
    <name type="common">Charcoal tree</name>
    <name type="synonym">Celtis orientalis</name>
    <dbReference type="NCBI Taxonomy" id="63057"/>
    <lineage>
        <taxon>Eukaryota</taxon>
        <taxon>Viridiplantae</taxon>
        <taxon>Streptophyta</taxon>
        <taxon>Embryophyta</taxon>
        <taxon>Tracheophyta</taxon>
        <taxon>Spermatophyta</taxon>
        <taxon>Magnoliopsida</taxon>
        <taxon>eudicotyledons</taxon>
        <taxon>Gunneridae</taxon>
        <taxon>Pentapetalae</taxon>
        <taxon>rosids</taxon>
        <taxon>fabids</taxon>
        <taxon>Rosales</taxon>
        <taxon>Cannabaceae</taxon>
        <taxon>Trema</taxon>
    </lineage>
</organism>
<dbReference type="InParanoid" id="A0A2P5F2M8"/>
<evidence type="ECO:0000313" key="2">
    <source>
        <dbReference type="EMBL" id="PON92046.1"/>
    </source>
</evidence>
<dbReference type="OrthoDB" id="10395619at2759"/>
<keyword evidence="3" id="KW-1185">Reference proteome</keyword>
<reference evidence="3" key="1">
    <citation type="submission" date="2016-06" db="EMBL/GenBank/DDBJ databases">
        <title>Parallel loss of symbiosis genes in relatives of nitrogen-fixing non-legume Parasponia.</title>
        <authorList>
            <person name="Van Velzen R."/>
            <person name="Holmer R."/>
            <person name="Bu F."/>
            <person name="Rutten L."/>
            <person name="Van Zeijl A."/>
            <person name="Liu W."/>
            <person name="Santuari L."/>
            <person name="Cao Q."/>
            <person name="Sharma T."/>
            <person name="Shen D."/>
            <person name="Roswanjaya Y."/>
            <person name="Wardhani T."/>
            <person name="Kalhor M.S."/>
            <person name="Jansen J."/>
            <person name="Van den Hoogen J."/>
            <person name="Gungor B."/>
            <person name="Hartog M."/>
            <person name="Hontelez J."/>
            <person name="Verver J."/>
            <person name="Yang W.-C."/>
            <person name="Schijlen E."/>
            <person name="Repin R."/>
            <person name="Schilthuizen M."/>
            <person name="Schranz E."/>
            <person name="Heidstra R."/>
            <person name="Miyata K."/>
            <person name="Fedorova E."/>
            <person name="Kohlen W."/>
            <person name="Bisseling T."/>
            <person name="Smit S."/>
            <person name="Geurts R."/>
        </authorList>
    </citation>
    <scope>NUCLEOTIDE SEQUENCE [LARGE SCALE GENOMIC DNA]</scope>
    <source>
        <strain evidence="3">cv. RG33-2</strain>
    </source>
</reference>
<evidence type="ECO:0000313" key="3">
    <source>
        <dbReference type="Proteomes" id="UP000237000"/>
    </source>
</evidence>
<dbReference type="EMBL" id="JXTC01000069">
    <property type="protein sequence ID" value="PON92046.1"/>
    <property type="molecule type" value="Genomic_DNA"/>
</dbReference>